<feature type="chain" id="PRO_5039477829" evidence="1">
    <location>
        <begin position="20"/>
        <end position="111"/>
    </location>
</feature>
<dbReference type="Pfam" id="PF11518">
    <property type="entry name" value="DUF3221"/>
    <property type="match status" value="1"/>
</dbReference>
<sequence>MRKHWIFAVILLLITGCSAAKVAEPEGRWDHKHGYVVAKENGRVLVVRKQAAPETPLNDILAEAQPDAIWLSVGKGDYDAVSVGDEVGIRIANGAIDESYPAQAGADIDIK</sequence>
<feature type="signal peptide" evidence="1">
    <location>
        <begin position="1"/>
        <end position="19"/>
    </location>
</feature>
<reference evidence="2 3" key="1">
    <citation type="submission" date="2019-12" db="EMBL/GenBank/DDBJ databases">
        <title>Paenibacillus sp. nov., an endophytic bacterium isolated from the stem of Dendrobium.</title>
        <authorList>
            <person name="Zhao R."/>
        </authorList>
    </citation>
    <scope>NUCLEOTIDE SEQUENCE [LARGE SCALE GENOMIC DNA]</scope>
    <source>
        <strain evidence="2 3">HJL G12</strain>
    </source>
</reference>
<name>A0A7X3IM53_9BACL</name>
<dbReference type="AlphaFoldDB" id="A0A7X3IM53"/>
<proteinExistence type="predicted"/>
<evidence type="ECO:0000313" key="2">
    <source>
        <dbReference type="EMBL" id="MWV46063.1"/>
    </source>
</evidence>
<comment type="caution">
    <text evidence="2">The sequence shown here is derived from an EMBL/GenBank/DDBJ whole genome shotgun (WGS) entry which is preliminary data.</text>
</comment>
<protein>
    <submittedName>
        <fullName evidence="2">DUF3221 domain-containing protein</fullName>
    </submittedName>
</protein>
<keyword evidence="1" id="KW-0732">Signal</keyword>
<dbReference type="PROSITE" id="PS51257">
    <property type="entry name" value="PROKAR_LIPOPROTEIN"/>
    <property type="match status" value="1"/>
</dbReference>
<dbReference type="Proteomes" id="UP000460318">
    <property type="component" value="Unassembled WGS sequence"/>
</dbReference>
<accession>A0A7X3IM53</accession>
<dbReference type="EMBL" id="WUBI01000003">
    <property type="protein sequence ID" value="MWV46063.1"/>
    <property type="molecule type" value="Genomic_DNA"/>
</dbReference>
<evidence type="ECO:0000256" key="1">
    <source>
        <dbReference type="SAM" id="SignalP"/>
    </source>
</evidence>
<gene>
    <name evidence="2" type="ORF">GRF59_20800</name>
</gene>
<evidence type="ECO:0000313" key="3">
    <source>
        <dbReference type="Proteomes" id="UP000460318"/>
    </source>
</evidence>
<organism evidence="2 3">
    <name type="scientific">Paenibacillus dendrobii</name>
    <dbReference type="NCBI Taxonomy" id="2691084"/>
    <lineage>
        <taxon>Bacteria</taxon>
        <taxon>Bacillati</taxon>
        <taxon>Bacillota</taxon>
        <taxon>Bacilli</taxon>
        <taxon>Bacillales</taxon>
        <taxon>Paenibacillaceae</taxon>
        <taxon>Paenibacillus</taxon>
    </lineage>
</organism>
<dbReference type="RefSeq" id="WP_160499630.1">
    <property type="nucleotide sequence ID" value="NZ_WUBI01000003.1"/>
</dbReference>
<keyword evidence="3" id="KW-1185">Reference proteome</keyword>
<dbReference type="InterPro" id="IPR021598">
    <property type="entry name" value="DUF3221"/>
</dbReference>